<gene>
    <name evidence="1" type="ORF">NX773_22290</name>
</gene>
<comment type="caution">
    <text evidence="1">The sequence shown here is derived from an EMBL/GenBank/DDBJ whole genome shotgun (WGS) entry which is preliminary data.</text>
</comment>
<keyword evidence="2" id="KW-1185">Reference proteome</keyword>
<evidence type="ECO:0008006" key="3">
    <source>
        <dbReference type="Google" id="ProtNLM"/>
    </source>
</evidence>
<evidence type="ECO:0000313" key="2">
    <source>
        <dbReference type="Proteomes" id="UP001205861"/>
    </source>
</evidence>
<organism evidence="1 2">
    <name type="scientific">Massilia solisilvae</name>
    <dbReference type="NCBI Taxonomy" id="1811225"/>
    <lineage>
        <taxon>Bacteria</taxon>
        <taxon>Pseudomonadati</taxon>
        <taxon>Pseudomonadota</taxon>
        <taxon>Betaproteobacteria</taxon>
        <taxon>Burkholderiales</taxon>
        <taxon>Oxalobacteraceae</taxon>
        <taxon>Telluria group</taxon>
        <taxon>Massilia</taxon>
    </lineage>
</organism>
<proteinExistence type="predicted"/>
<evidence type="ECO:0000313" key="1">
    <source>
        <dbReference type="EMBL" id="MCS0610898.1"/>
    </source>
</evidence>
<accession>A0ABT2BQV7</accession>
<protein>
    <recommendedName>
        <fullName evidence="3">DUF2987 domain-containing protein</fullName>
    </recommendedName>
</protein>
<name>A0ABT2BQV7_9BURK</name>
<dbReference type="RefSeq" id="WP_258858433.1">
    <property type="nucleotide sequence ID" value="NZ_JANUGV010000010.1"/>
</dbReference>
<dbReference type="EMBL" id="JANUGV010000010">
    <property type="protein sequence ID" value="MCS0610898.1"/>
    <property type="molecule type" value="Genomic_DNA"/>
</dbReference>
<sequence length="243" mass="26932">MRLFAAALLGLSLCAGVAAKDKRDKDEDMATVEVDGLRNPQMKSYRAVWAGLDAFDSEHALAPAVQQLRFRIGTKDDKYVTERDITLRIASDDLNIPVPVTTEGSFVVPRSRAAFDASADLIFNRRAGQYQVAPEVRTPGLPENMRRLGDLRLECKVAVAIVKEEIPGWIALLANVFLGTTDWCMTTKGDVEFSYPTERPVTGAVLAYGDRRARLRLNGADYKVPLADRSWPDEAMVLLEFAQ</sequence>
<dbReference type="Proteomes" id="UP001205861">
    <property type="component" value="Unassembled WGS sequence"/>
</dbReference>
<reference evidence="1 2" key="1">
    <citation type="submission" date="2022-08" db="EMBL/GenBank/DDBJ databases">
        <title>Reclassification of Massilia species as members of the genera Telluria, Duganella, Pseudoduganella, Mokoshia gen. nov. and Zemynaea gen. nov. using orthogonal and non-orthogonal genome-based approaches.</title>
        <authorList>
            <person name="Bowman J.P."/>
        </authorList>
    </citation>
    <scope>NUCLEOTIDE SEQUENCE [LARGE SCALE GENOMIC DNA]</scope>
    <source>
        <strain evidence="1 2">JCM 31607</strain>
    </source>
</reference>